<evidence type="ECO:0000313" key="2">
    <source>
        <dbReference type="Proteomes" id="UP000182783"/>
    </source>
</evidence>
<sequence length="44" mass="5273">MTKPIDDYDLYDKDFALWWRKGLESFGMDTSIVDEWEREQAEAA</sequence>
<proteinExistence type="predicted"/>
<dbReference type="EMBL" id="FNGM01000034">
    <property type="protein sequence ID" value="SDN27510.1"/>
    <property type="molecule type" value="Genomic_DNA"/>
</dbReference>
<organism evidence="1 2">
    <name type="scientific">Paenibacillus jilunlii</name>
    <dbReference type="NCBI Taxonomy" id="682956"/>
    <lineage>
        <taxon>Bacteria</taxon>
        <taxon>Bacillati</taxon>
        <taxon>Bacillota</taxon>
        <taxon>Bacilli</taxon>
        <taxon>Bacillales</taxon>
        <taxon>Paenibacillaceae</taxon>
        <taxon>Paenibacillus</taxon>
    </lineage>
</organism>
<accession>A0A1H0A1U6</accession>
<reference evidence="1 2" key="1">
    <citation type="submission" date="2016-10" db="EMBL/GenBank/DDBJ databases">
        <authorList>
            <person name="de Groot N.N."/>
        </authorList>
    </citation>
    <scope>NUCLEOTIDE SEQUENCE [LARGE SCALE GENOMIC DNA]</scope>
    <source>
        <strain evidence="1 2">CGMCC 1.10239</strain>
    </source>
</reference>
<dbReference type="Proteomes" id="UP000182783">
    <property type="component" value="Unassembled WGS sequence"/>
</dbReference>
<protein>
    <submittedName>
        <fullName evidence="1">Uncharacterized protein</fullName>
    </submittedName>
</protein>
<evidence type="ECO:0000313" key="1">
    <source>
        <dbReference type="EMBL" id="SDN27510.1"/>
    </source>
</evidence>
<dbReference type="RefSeq" id="WP_280117271.1">
    <property type="nucleotide sequence ID" value="NZ_CP048429.1"/>
</dbReference>
<gene>
    <name evidence="1" type="ORF">SAMN05216191_13435</name>
</gene>
<name>A0A1H0A1U6_9BACL</name>
<dbReference type="AlphaFoldDB" id="A0A1H0A1U6"/>